<name>A0ABX8ZG20_9SPHN</name>
<dbReference type="Gene3D" id="3.10.50.40">
    <property type="match status" value="1"/>
</dbReference>
<evidence type="ECO:0000256" key="7">
    <source>
        <dbReference type="SAM" id="MobiDB-lite"/>
    </source>
</evidence>
<evidence type="ECO:0000259" key="9">
    <source>
        <dbReference type="PROSITE" id="PS50059"/>
    </source>
</evidence>
<dbReference type="PANTHER" id="PTHR43811">
    <property type="entry name" value="FKBP-TYPE PEPTIDYL-PROLYL CIS-TRANS ISOMERASE FKPA"/>
    <property type="match status" value="1"/>
</dbReference>
<evidence type="ECO:0000313" key="10">
    <source>
        <dbReference type="EMBL" id="QZD86467.1"/>
    </source>
</evidence>
<accession>A0ABX8ZG20</accession>
<keyword evidence="4 5" id="KW-0413">Isomerase</keyword>
<feature type="transmembrane region" description="Helical" evidence="8">
    <location>
        <begin position="20"/>
        <end position="39"/>
    </location>
</feature>
<evidence type="ECO:0000313" key="11">
    <source>
        <dbReference type="Proteomes" id="UP000824280"/>
    </source>
</evidence>
<dbReference type="GO" id="GO:0003755">
    <property type="term" value="F:peptidyl-prolyl cis-trans isomerase activity"/>
    <property type="evidence" value="ECO:0007669"/>
    <property type="project" value="UniProtKB-EC"/>
</dbReference>
<dbReference type="PROSITE" id="PS50059">
    <property type="entry name" value="FKBP_PPIASE"/>
    <property type="match status" value="1"/>
</dbReference>
<sequence length="191" mass="20064">MTEITRVPLQPIAKGSLTKLWLGVLVAILLGAGLAWAAVPKGVDVDTLTEGVGPTAKMGDVVFAKYVGSLPDGTEFDRSQPSPFPPEVFPEGTPFPLEEESGLIAGFVEGLLQTRQGGKYRIEIPADKAYGAAPPPGSPIPANSDLVFDIEVMEIMSLEEAQQRFMQLQAQMGAQGGQGAPQPAPQAPPGE</sequence>
<proteinExistence type="inferred from homology"/>
<dbReference type="EC" id="5.2.1.8" evidence="6"/>
<evidence type="ECO:0000256" key="8">
    <source>
        <dbReference type="SAM" id="Phobius"/>
    </source>
</evidence>
<evidence type="ECO:0000256" key="4">
    <source>
        <dbReference type="ARBA" id="ARBA00023235"/>
    </source>
</evidence>
<evidence type="ECO:0000256" key="3">
    <source>
        <dbReference type="ARBA" id="ARBA00023110"/>
    </source>
</evidence>
<keyword evidence="8" id="KW-0812">Transmembrane</keyword>
<dbReference type="InterPro" id="IPR001179">
    <property type="entry name" value="PPIase_FKBP_dom"/>
</dbReference>
<keyword evidence="8" id="KW-1133">Transmembrane helix</keyword>
<gene>
    <name evidence="10" type="ORF">K3166_09460</name>
</gene>
<evidence type="ECO:0000256" key="2">
    <source>
        <dbReference type="ARBA" id="ARBA00006577"/>
    </source>
</evidence>
<organism evidence="10 11">
    <name type="scientific">Qipengyuania psychrotolerans</name>
    <dbReference type="NCBI Taxonomy" id="2867238"/>
    <lineage>
        <taxon>Bacteria</taxon>
        <taxon>Pseudomonadati</taxon>
        <taxon>Pseudomonadota</taxon>
        <taxon>Alphaproteobacteria</taxon>
        <taxon>Sphingomonadales</taxon>
        <taxon>Erythrobacteraceae</taxon>
        <taxon>Qipengyuania</taxon>
    </lineage>
</organism>
<keyword evidence="3 5" id="KW-0697">Rotamase</keyword>
<comment type="similarity">
    <text evidence="2 6">Belongs to the FKBP-type PPIase family.</text>
</comment>
<dbReference type="PANTHER" id="PTHR43811:SF19">
    <property type="entry name" value="39 KDA FK506-BINDING NUCLEAR PROTEIN"/>
    <property type="match status" value="1"/>
</dbReference>
<dbReference type="RefSeq" id="WP_221422012.1">
    <property type="nucleotide sequence ID" value="NZ_CP081297.1"/>
</dbReference>
<keyword evidence="8" id="KW-0472">Membrane</keyword>
<feature type="compositionally biased region" description="Pro residues" evidence="7">
    <location>
        <begin position="182"/>
        <end position="191"/>
    </location>
</feature>
<dbReference type="Pfam" id="PF00254">
    <property type="entry name" value="FKBP_C"/>
    <property type="match status" value="1"/>
</dbReference>
<dbReference type="InterPro" id="IPR046357">
    <property type="entry name" value="PPIase_dom_sf"/>
</dbReference>
<evidence type="ECO:0000256" key="1">
    <source>
        <dbReference type="ARBA" id="ARBA00000971"/>
    </source>
</evidence>
<evidence type="ECO:0000256" key="6">
    <source>
        <dbReference type="RuleBase" id="RU003915"/>
    </source>
</evidence>
<feature type="domain" description="PPIase FKBP-type" evidence="9">
    <location>
        <begin position="59"/>
        <end position="156"/>
    </location>
</feature>
<dbReference type="EMBL" id="CP081297">
    <property type="protein sequence ID" value="QZD86467.1"/>
    <property type="molecule type" value="Genomic_DNA"/>
</dbReference>
<protein>
    <recommendedName>
        <fullName evidence="6">Peptidyl-prolyl cis-trans isomerase</fullName>
        <ecNumber evidence="6">5.2.1.8</ecNumber>
    </recommendedName>
</protein>
<dbReference type="SUPFAM" id="SSF54534">
    <property type="entry name" value="FKBP-like"/>
    <property type="match status" value="1"/>
</dbReference>
<keyword evidence="11" id="KW-1185">Reference proteome</keyword>
<evidence type="ECO:0000256" key="5">
    <source>
        <dbReference type="PROSITE-ProRule" id="PRU00277"/>
    </source>
</evidence>
<feature type="region of interest" description="Disordered" evidence="7">
    <location>
        <begin position="171"/>
        <end position="191"/>
    </location>
</feature>
<dbReference type="Proteomes" id="UP000824280">
    <property type="component" value="Chromosome"/>
</dbReference>
<reference evidence="10 11" key="1">
    <citation type="submission" date="2021-08" db="EMBL/GenBank/DDBJ databases">
        <title>Comparative Genomics Analysis of the Genus Qipengyuania Reveals Extensive Genetic Diversity and Metabolic Versatility, Including the Description of Fifteen Novel Species.</title>
        <authorList>
            <person name="Liu Y."/>
        </authorList>
    </citation>
    <scope>NUCLEOTIDE SEQUENCE [LARGE SCALE GENOMIC DNA]</scope>
    <source>
        <strain evidence="10 11">1XM2-8</strain>
    </source>
</reference>
<comment type="catalytic activity">
    <reaction evidence="1 5 6">
        <text>[protein]-peptidylproline (omega=180) = [protein]-peptidylproline (omega=0)</text>
        <dbReference type="Rhea" id="RHEA:16237"/>
        <dbReference type="Rhea" id="RHEA-COMP:10747"/>
        <dbReference type="Rhea" id="RHEA-COMP:10748"/>
        <dbReference type="ChEBI" id="CHEBI:83833"/>
        <dbReference type="ChEBI" id="CHEBI:83834"/>
        <dbReference type="EC" id="5.2.1.8"/>
    </reaction>
</comment>